<organism evidence="2 3">
    <name type="scientific">Planococcus rifietoensis</name>
    <dbReference type="NCBI Taxonomy" id="200991"/>
    <lineage>
        <taxon>Bacteria</taxon>
        <taxon>Bacillati</taxon>
        <taxon>Bacillota</taxon>
        <taxon>Bacilli</taxon>
        <taxon>Bacillales</taxon>
        <taxon>Caryophanaceae</taxon>
        <taxon>Planococcus</taxon>
    </lineage>
</organism>
<dbReference type="EMBL" id="CP013659">
    <property type="protein sequence ID" value="ALS74973.1"/>
    <property type="molecule type" value="Genomic_DNA"/>
</dbReference>
<dbReference type="STRING" id="200991.AUC31_06920"/>
<feature type="transmembrane region" description="Helical" evidence="1">
    <location>
        <begin position="174"/>
        <end position="197"/>
    </location>
</feature>
<keyword evidence="1" id="KW-1133">Transmembrane helix</keyword>
<dbReference type="Proteomes" id="UP000067683">
    <property type="component" value="Chromosome"/>
</dbReference>
<reference evidence="2" key="1">
    <citation type="submission" date="2016-01" db="EMBL/GenBank/DDBJ databases">
        <title>Complete genome of Planococcus rifietoensis type strain M8.</title>
        <authorList>
            <person name="See-Too W.S."/>
        </authorList>
    </citation>
    <scope>NUCLEOTIDE SEQUENCE [LARGE SCALE GENOMIC DNA]</scope>
    <source>
        <strain evidence="2">M8</strain>
    </source>
</reference>
<accession>A0A0U2YQD3</accession>
<name>A0A0U2YQD3_9BACL</name>
<dbReference type="OrthoDB" id="2989702at2"/>
<gene>
    <name evidence="2" type="ORF">AUC31_06920</name>
</gene>
<evidence type="ECO:0000256" key="1">
    <source>
        <dbReference type="SAM" id="Phobius"/>
    </source>
</evidence>
<dbReference type="AlphaFoldDB" id="A0A0U2YQD3"/>
<sequence>MDMMDKFGLDSEQTLLLFSLQRYLVAKDIESEKNVTTAEKKKKWLELWEQGIHDLLTKSIGETKLLKDKASLTEKCLDISKEAGQLRTPLYLIVLELSLFSPYFPLVEQASGDKKEEQQMKFNFLERKLMNFKEQEKHIRYFSNLLDIDEDFVSKYQKTFKKSIRILSGVQKKFAVGAGLGALLMIITAGLATPLIGGLAAPAGLFGAAATNAGLAAIGGGAVAAGGMGMAGGIAVVVGGGGIFGALSGGTLASMLTKSADYALREGAKLEVIMKEIILSSQKDMRFAQEMIKAQKQVIGKLGEQLTELQLKEGDNMERIKQLTKSIMYLERSLKHSQAAYTSQSKAV</sequence>
<keyword evidence="3" id="KW-1185">Reference proteome</keyword>
<keyword evidence="1" id="KW-0472">Membrane</keyword>
<feature type="transmembrane region" description="Helical" evidence="1">
    <location>
        <begin position="232"/>
        <end position="256"/>
    </location>
</feature>
<evidence type="ECO:0000313" key="2">
    <source>
        <dbReference type="EMBL" id="ALS74973.1"/>
    </source>
</evidence>
<evidence type="ECO:0000313" key="3">
    <source>
        <dbReference type="Proteomes" id="UP000067683"/>
    </source>
</evidence>
<proteinExistence type="predicted"/>
<feature type="transmembrane region" description="Helical" evidence="1">
    <location>
        <begin position="203"/>
        <end position="225"/>
    </location>
</feature>
<dbReference type="RefSeq" id="WP_058381680.1">
    <property type="nucleotide sequence ID" value="NZ_CP013659.2"/>
</dbReference>
<keyword evidence="1" id="KW-0812">Transmembrane</keyword>
<dbReference type="KEGG" id="prt:AUC31_06920"/>
<protein>
    <submittedName>
        <fullName evidence="2">Uncharacterized protein</fullName>
    </submittedName>
</protein>